<protein>
    <submittedName>
        <fullName evidence="2">Uncharacterized protein</fullName>
    </submittedName>
</protein>
<keyword evidence="1" id="KW-0472">Membrane</keyword>
<reference evidence="2 3" key="1">
    <citation type="journal article" date="2017" name="Syst. Appl. Microbiol.">
        <title>Pseudomonas caspiana sp. nov., a citrus pathogen in the Pseudomonas syringae phylogenetic group.</title>
        <authorList>
            <person name="Busquets A."/>
            <person name="Gomila M."/>
            <person name="Beiki F."/>
            <person name="Mulet M."/>
            <person name="Rahimian H."/>
            <person name="Garcia-Valdes E."/>
            <person name="Lalucat J."/>
        </authorList>
    </citation>
    <scope>NUCLEOTIDE SEQUENCE [LARGE SCALE GENOMIC DNA]</scope>
    <source>
        <strain evidence="2 3">FBF102</strain>
    </source>
</reference>
<comment type="caution">
    <text evidence="2">The sequence shown here is derived from an EMBL/GenBank/DDBJ whole genome shotgun (WGS) entry which is preliminary data.</text>
</comment>
<dbReference type="RefSeq" id="WP_087264417.1">
    <property type="nucleotide sequence ID" value="NZ_CP167995.1"/>
</dbReference>
<dbReference type="Proteomes" id="UP000195440">
    <property type="component" value="Unassembled WGS sequence"/>
</dbReference>
<evidence type="ECO:0000313" key="2">
    <source>
        <dbReference type="EMBL" id="OUM75902.1"/>
    </source>
</evidence>
<keyword evidence="1" id="KW-0812">Transmembrane</keyword>
<proteinExistence type="predicted"/>
<feature type="transmembrane region" description="Helical" evidence="1">
    <location>
        <begin position="184"/>
        <end position="207"/>
    </location>
</feature>
<dbReference type="AlphaFoldDB" id="A0A1Y3PB18"/>
<feature type="transmembrane region" description="Helical" evidence="1">
    <location>
        <begin position="141"/>
        <end position="163"/>
    </location>
</feature>
<evidence type="ECO:0000256" key="1">
    <source>
        <dbReference type="SAM" id="Phobius"/>
    </source>
</evidence>
<sequence>MAPLDIIKSSFGLLWKNAGSIAVLCLPLLVLEMCVKNIIRSQLGIESPWVWDALVNPIITPFYAAVVILTLEARSREERLTKAEVLSIALRRWPHLVVLSVLAELLYLLRDLPFMGKEEWQRLMFHTVDYVPAQFWETVEFLMFPFVFWLTIKLILSQCLVMLRGLNSVGAIRESFRMTKGQGWKILGCILWIHIPYMLITHSIALMSPDLYIRFMQDILVAPEHGVTTSMIILWSQAFIWKILMVVVSYRLFTVIAGTQTRMPYR</sequence>
<name>A0A1Y3PB18_9PSED</name>
<gene>
    <name evidence="2" type="ORF">AUC60_02040</name>
</gene>
<evidence type="ECO:0000313" key="3">
    <source>
        <dbReference type="Proteomes" id="UP000195440"/>
    </source>
</evidence>
<feature type="transmembrane region" description="Helical" evidence="1">
    <location>
        <begin position="12"/>
        <end position="30"/>
    </location>
</feature>
<keyword evidence="3" id="KW-1185">Reference proteome</keyword>
<feature type="transmembrane region" description="Helical" evidence="1">
    <location>
        <begin position="50"/>
        <end position="71"/>
    </location>
</feature>
<feature type="transmembrane region" description="Helical" evidence="1">
    <location>
        <begin position="227"/>
        <end position="253"/>
    </location>
</feature>
<accession>A0A1Y3PB18</accession>
<feature type="transmembrane region" description="Helical" evidence="1">
    <location>
        <begin position="92"/>
        <end position="109"/>
    </location>
</feature>
<dbReference type="OrthoDB" id="121140at2"/>
<dbReference type="EMBL" id="LOHF01000001">
    <property type="protein sequence ID" value="OUM75902.1"/>
    <property type="molecule type" value="Genomic_DNA"/>
</dbReference>
<keyword evidence="1" id="KW-1133">Transmembrane helix</keyword>
<organism evidence="2 3">
    <name type="scientific">Pseudomonas caspiana</name>
    <dbReference type="NCBI Taxonomy" id="1451454"/>
    <lineage>
        <taxon>Bacteria</taxon>
        <taxon>Pseudomonadati</taxon>
        <taxon>Pseudomonadota</taxon>
        <taxon>Gammaproteobacteria</taxon>
        <taxon>Pseudomonadales</taxon>
        <taxon>Pseudomonadaceae</taxon>
        <taxon>Pseudomonas</taxon>
    </lineage>
</organism>